<dbReference type="GO" id="GO:0016491">
    <property type="term" value="F:oxidoreductase activity"/>
    <property type="evidence" value="ECO:0007669"/>
    <property type="project" value="UniProtKB-KW"/>
</dbReference>
<evidence type="ECO:0000259" key="2">
    <source>
        <dbReference type="Pfam" id="PF00248"/>
    </source>
</evidence>
<dbReference type="PANTHER" id="PTHR43625">
    <property type="entry name" value="AFLATOXIN B1 ALDEHYDE REDUCTASE"/>
    <property type="match status" value="1"/>
</dbReference>
<accession>A0A507QHU2</accession>
<name>A0A507QHU2_MONPU</name>
<dbReference type="GO" id="GO:0005737">
    <property type="term" value="C:cytoplasm"/>
    <property type="evidence" value="ECO:0007669"/>
    <property type="project" value="TreeGrafter"/>
</dbReference>
<proteinExistence type="predicted"/>
<dbReference type="SUPFAM" id="SSF51430">
    <property type="entry name" value="NAD(P)-linked oxidoreductase"/>
    <property type="match status" value="1"/>
</dbReference>
<feature type="domain" description="NADP-dependent oxidoreductase" evidence="2">
    <location>
        <begin position="34"/>
        <end position="155"/>
    </location>
</feature>
<keyword evidence="4" id="KW-1185">Reference proteome</keyword>
<dbReference type="Pfam" id="PF00248">
    <property type="entry name" value="Aldo_ket_red"/>
    <property type="match status" value="1"/>
</dbReference>
<comment type="caution">
    <text evidence="3">The sequence shown here is derived from an EMBL/GenBank/DDBJ whole genome shotgun (WGS) entry which is preliminary data.</text>
</comment>
<dbReference type="Gene3D" id="3.20.20.100">
    <property type="entry name" value="NADP-dependent oxidoreductase domain"/>
    <property type="match status" value="1"/>
</dbReference>
<gene>
    <name evidence="3" type="ORF">MPDQ_004046</name>
</gene>
<dbReference type="EMBL" id="VIFY01000255">
    <property type="protein sequence ID" value="TQB68079.1"/>
    <property type="molecule type" value="Genomic_DNA"/>
</dbReference>
<dbReference type="InterPro" id="IPR050791">
    <property type="entry name" value="Aldo-Keto_reductase"/>
</dbReference>
<dbReference type="AlphaFoldDB" id="A0A507QHU2"/>
<keyword evidence="1" id="KW-0560">Oxidoreductase</keyword>
<dbReference type="PANTHER" id="PTHR43625:SF40">
    <property type="entry name" value="ALDO-KETO REDUCTASE YAKC [NADP(+)]"/>
    <property type="match status" value="1"/>
</dbReference>
<dbReference type="InterPro" id="IPR036812">
    <property type="entry name" value="NAD(P)_OxRdtase_dom_sf"/>
</dbReference>
<dbReference type="Proteomes" id="UP000319663">
    <property type="component" value="Unassembled WGS sequence"/>
</dbReference>
<sequence length="174" mass="19466">MLSIYASTDHFTYVQWQPFCQSILSSRDIDDSAGTNVLATRRELGVAVVAAIHLERGMLTPAYISDESVDDSVDMRPLMMSRFLDDNRERNAKVAAQGQELADKKGFTVAQLALSWLLKQEDDIFVIPGVKRLRYMEENRGAVDVTLTDEEEAEIRWQCSCAVCFVSVPGLEGV</sequence>
<organism evidence="3 4">
    <name type="scientific">Monascus purpureus</name>
    <name type="common">Red mold</name>
    <name type="synonym">Monascus anka</name>
    <dbReference type="NCBI Taxonomy" id="5098"/>
    <lineage>
        <taxon>Eukaryota</taxon>
        <taxon>Fungi</taxon>
        <taxon>Dikarya</taxon>
        <taxon>Ascomycota</taxon>
        <taxon>Pezizomycotina</taxon>
        <taxon>Eurotiomycetes</taxon>
        <taxon>Eurotiomycetidae</taxon>
        <taxon>Eurotiales</taxon>
        <taxon>Aspergillaceae</taxon>
        <taxon>Monascus</taxon>
    </lineage>
</organism>
<protein>
    <recommendedName>
        <fullName evidence="2">NADP-dependent oxidoreductase domain-containing protein</fullName>
    </recommendedName>
</protein>
<dbReference type="STRING" id="5098.A0A507QHU2"/>
<evidence type="ECO:0000313" key="4">
    <source>
        <dbReference type="Proteomes" id="UP000319663"/>
    </source>
</evidence>
<dbReference type="InterPro" id="IPR023210">
    <property type="entry name" value="NADP_OxRdtase_dom"/>
</dbReference>
<evidence type="ECO:0000256" key="1">
    <source>
        <dbReference type="ARBA" id="ARBA00023002"/>
    </source>
</evidence>
<evidence type="ECO:0000313" key="3">
    <source>
        <dbReference type="EMBL" id="TQB68079.1"/>
    </source>
</evidence>
<reference evidence="3 4" key="1">
    <citation type="submission" date="2019-06" db="EMBL/GenBank/DDBJ databases">
        <title>Wine fermentation using esterase from Monascus purpureus.</title>
        <authorList>
            <person name="Geng C."/>
            <person name="Zhang Y."/>
        </authorList>
    </citation>
    <scope>NUCLEOTIDE SEQUENCE [LARGE SCALE GENOMIC DNA]</scope>
    <source>
        <strain evidence="3">HQ1</strain>
    </source>
</reference>